<sequence precursor="true">MDIDSIDLKREQQASLERPRYPYSAAARFFFAVMDLVAGKKTTLPKTKLIEILARIPYQAWELRQYWRMAWIYGDSRKIADSEEVMHWSREAEDNELWHLKTIDYKMRRDHIRDPWYLSAPVRFFIILFYIAFTRTVATFHIRRAFLFNAEFEDHAEHTYARFVQEHPEWEDQAVEDPSIITGRGRIGNWADVFRRIGLDEREHMNESFIHCGMEDQVVPYASEEGNA</sequence>
<dbReference type="STRING" id="1307763.L21SP4_01258"/>
<dbReference type="Gene3D" id="1.20.1260.140">
    <property type="entry name" value="Alternative oxidase"/>
    <property type="match status" value="1"/>
</dbReference>
<dbReference type="InterPro" id="IPR038659">
    <property type="entry name" value="AOX_sf"/>
</dbReference>
<dbReference type="Proteomes" id="UP000035268">
    <property type="component" value="Chromosome"/>
</dbReference>
<organism evidence="2 3">
    <name type="scientific">Kiritimatiella glycovorans</name>
    <dbReference type="NCBI Taxonomy" id="1307763"/>
    <lineage>
        <taxon>Bacteria</taxon>
        <taxon>Pseudomonadati</taxon>
        <taxon>Kiritimatiellota</taxon>
        <taxon>Kiritimatiellia</taxon>
        <taxon>Kiritimatiellales</taxon>
        <taxon>Kiritimatiellaceae</taxon>
        <taxon>Kiritimatiella</taxon>
    </lineage>
</organism>
<feature type="transmembrane region" description="Helical" evidence="1">
    <location>
        <begin position="116"/>
        <end position="133"/>
    </location>
</feature>
<keyword evidence="1" id="KW-0812">Transmembrane</keyword>
<evidence type="ECO:0000256" key="1">
    <source>
        <dbReference type="SAM" id="Phobius"/>
    </source>
</evidence>
<reference evidence="3" key="1">
    <citation type="submission" date="2015-02" db="EMBL/GenBank/DDBJ databases">
        <title>Description and complete genome sequence of the first cultured representative of the subdivision 5 of the Verrucomicrobia phylum.</title>
        <authorList>
            <person name="Spring S."/>
            <person name="Bunk B."/>
            <person name="Sproer C."/>
            <person name="Klenk H.-P."/>
        </authorList>
    </citation>
    <scope>NUCLEOTIDE SEQUENCE [LARGE SCALE GENOMIC DNA]</scope>
    <source>
        <strain evidence="3">L21-Fru-AB</strain>
    </source>
</reference>
<gene>
    <name evidence="2" type="ORF">L21SP4_01258</name>
</gene>
<name>A0A0G3EDF0_9BACT</name>
<evidence type="ECO:0000313" key="2">
    <source>
        <dbReference type="EMBL" id="AKJ64506.1"/>
    </source>
</evidence>
<keyword evidence="1" id="KW-1133">Transmembrane helix</keyword>
<dbReference type="RefSeq" id="WP_052881835.1">
    <property type="nucleotide sequence ID" value="NZ_CP010904.1"/>
</dbReference>
<dbReference type="OrthoDB" id="9801468at2"/>
<keyword evidence="3" id="KW-1185">Reference proteome</keyword>
<protein>
    <recommendedName>
        <fullName evidence="4">Alternative oxidase</fullName>
    </recommendedName>
</protein>
<dbReference type="KEGG" id="vbl:L21SP4_01258"/>
<accession>A0A0G3EDF0</accession>
<reference evidence="2 3" key="2">
    <citation type="journal article" date="2016" name="ISME J.">
        <title>Characterization of the first cultured representative of Verrucomicrobia subdivision 5 indicates the proposal of a novel phylum.</title>
        <authorList>
            <person name="Spring S."/>
            <person name="Bunk B."/>
            <person name="Sproer C."/>
            <person name="Schumann P."/>
            <person name="Rohde M."/>
            <person name="Tindall B.J."/>
            <person name="Klenk H.P."/>
        </authorList>
    </citation>
    <scope>NUCLEOTIDE SEQUENCE [LARGE SCALE GENOMIC DNA]</scope>
    <source>
        <strain evidence="2 3">L21-Fru-AB</strain>
    </source>
</reference>
<evidence type="ECO:0008006" key="4">
    <source>
        <dbReference type="Google" id="ProtNLM"/>
    </source>
</evidence>
<proteinExistence type="predicted"/>
<dbReference type="AlphaFoldDB" id="A0A0G3EDF0"/>
<keyword evidence="1" id="KW-0472">Membrane</keyword>
<evidence type="ECO:0000313" key="3">
    <source>
        <dbReference type="Proteomes" id="UP000035268"/>
    </source>
</evidence>
<dbReference type="EMBL" id="CP010904">
    <property type="protein sequence ID" value="AKJ64506.1"/>
    <property type="molecule type" value="Genomic_DNA"/>
</dbReference>